<evidence type="ECO:0000313" key="3">
    <source>
        <dbReference type="Proteomes" id="UP000266188"/>
    </source>
</evidence>
<keyword evidence="3" id="KW-1185">Reference proteome</keyword>
<protein>
    <submittedName>
        <fullName evidence="2">Uncharacterized protein</fullName>
    </submittedName>
</protein>
<reference evidence="3" key="1">
    <citation type="submission" date="2017-02" db="EMBL/GenBank/DDBJ databases">
        <authorList>
            <person name="Tafer H."/>
            <person name="Lopandic K."/>
        </authorList>
    </citation>
    <scope>NUCLEOTIDE SEQUENCE [LARGE SCALE GENOMIC DNA]</scope>
    <source>
        <strain evidence="3">CBS 366.77</strain>
    </source>
</reference>
<feature type="compositionally biased region" description="Polar residues" evidence="1">
    <location>
        <begin position="110"/>
        <end position="119"/>
    </location>
</feature>
<feature type="non-terminal residue" evidence="2">
    <location>
        <position position="1"/>
    </location>
</feature>
<comment type="caution">
    <text evidence="2">The sequence shown here is derived from an EMBL/GenBank/DDBJ whole genome shotgun (WGS) entry which is preliminary data.</text>
</comment>
<accession>A0A3A2ZDD5</accession>
<sequence>HTFLPTLSHPSESRTLLRLYPLTHLQSAAIEPTELQTQNIPNFGIRERTLATTRTFTTRTSDLATAQHKISIPSPPLSPIVPRPQSVNQKEVDQTSHMRGDPEPEILLDSSPSDQTNMASEVVVPSKERASLPSTFRTNMAALNQNPLITPPDPPEHDFNAIASPGHKSDDPVLVVDKSEVLPPTPTLSRSSSQSSSLPVQGLFDSEPVLVPQPILPPTDLSDSDYAEAIHLSCRDYDLILKRFALFRN</sequence>
<dbReference type="AlphaFoldDB" id="A0A3A2ZDD5"/>
<gene>
    <name evidence="2" type="ORF">PHISCL_10309</name>
</gene>
<feature type="non-terminal residue" evidence="2">
    <location>
        <position position="249"/>
    </location>
</feature>
<dbReference type="EMBL" id="MVGC01001109">
    <property type="protein sequence ID" value="RJE17354.1"/>
    <property type="molecule type" value="Genomic_DNA"/>
</dbReference>
<proteinExistence type="predicted"/>
<dbReference type="Proteomes" id="UP000266188">
    <property type="component" value="Unassembled WGS sequence"/>
</dbReference>
<name>A0A3A2ZDD5_9EURO</name>
<feature type="region of interest" description="Disordered" evidence="1">
    <location>
        <begin position="91"/>
        <end position="129"/>
    </location>
</feature>
<evidence type="ECO:0000256" key="1">
    <source>
        <dbReference type="SAM" id="MobiDB-lite"/>
    </source>
</evidence>
<feature type="compositionally biased region" description="Basic and acidic residues" evidence="1">
    <location>
        <begin position="91"/>
        <end position="102"/>
    </location>
</feature>
<organism evidence="2 3">
    <name type="scientific">Aspergillus sclerotialis</name>
    <dbReference type="NCBI Taxonomy" id="2070753"/>
    <lineage>
        <taxon>Eukaryota</taxon>
        <taxon>Fungi</taxon>
        <taxon>Dikarya</taxon>
        <taxon>Ascomycota</taxon>
        <taxon>Pezizomycotina</taxon>
        <taxon>Eurotiomycetes</taxon>
        <taxon>Eurotiomycetidae</taxon>
        <taxon>Eurotiales</taxon>
        <taxon>Aspergillaceae</taxon>
        <taxon>Aspergillus</taxon>
        <taxon>Aspergillus subgen. Polypaecilum</taxon>
    </lineage>
</organism>
<evidence type="ECO:0000313" key="2">
    <source>
        <dbReference type="EMBL" id="RJE17354.1"/>
    </source>
</evidence>